<dbReference type="Pfam" id="PF07690">
    <property type="entry name" value="MFS_1"/>
    <property type="match status" value="1"/>
</dbReference>
<keyword evidence="9" id="KW-1185">Reference proteome</keyword>
<comment type="subcellular location">
    <subcellularLocation>
        <location evidence="1">Membrane</location>
        <topology evidence="1">Multi-pass membrane protein</topology>
    </subcellularLocation>
</comment>
<feature type="transmembrane region" description="Helical" evidence="6">
    <location>
        <begin position="149"/>
        <end position="172"/>
    </location>
</feature>
<evidence type="ECO:0000256" key="2">
    <source>
        <dbReference type="ARBA" id="ARBA00022448"/>
    </source>
</evidence>
<dbReference type="AlphaFoldDB" id="A0AAD4CIU2"/>
<dbReference type="GO" id="GO:0022857">
    <property type="term" value="F:transmembrane transporter activity"/>
    <property type="evidence" value="ECO:0007669"/>
    <property type="project" value="InterPro"/>
</dbReference>
<feature type="transmembrane region" description="Helical" evidence="6">
    <location>
        <begin position="94"/>
        <end position="114"/>
    </location>
</feature>
<evidence type="ECO:0000313" key="8">
    <source>
        <dbReference type="EMBL" id="KAF9887346.1"/>
    </source>
</evidence>
<dbReference type="InterPro" id="IPR050930">
    <property type="entry name" value="MFS_Vesicular_Transporter"/>
</dbReference>
<dbReference type="EMBL" id="VCAU01000063">
    <property type="protein sequence ID" value="KAF9887346.1"/>
    <property type="molecule type" value="Genomic_DNA"/>
</dbReference>
<proteinExistence type="predicted"/>
<feature type="transmembrane region" description="Helical" evidence="6">
    <location>
        <begin position="18"/>
        <end position="44"/>
    </location>
</feature>
<evidence type="ECO:0000256" key="6">
    <source>
        <dbReference type="SAM" id="Phobius"/>
    </source>
</evidence>
<feature type="transmembrane region" description="Helical" evidence="6">
    <location>
        <begin position="312"/>
        <end position="330"/>
    </location>
</feature>
<feature type="domain" description="Major facilitator superfamily (MFS) profile" evidence="7">
    <location>
        <begin position="26"/>
        <end position="450"/>
    </location>
</feature>
<feature type="transmembrane region" description="Helical" evidence="6">
    <location>
        <begin position="424"/>
        <end position="446"/>
    </location>
</feature>
<reference evidence="8" key="2">
    <citation type="submission" date="2020-02" db="EMBL/GenBank/DDBJ databases">
        <authorList>
            <person name="Gilchrist C.L.M."/>
            <person name="Chooi Y.-H."/>
        </authorList>
    </citation>
    <scope>NUCLEOTIDE SEQUENCE</scope>
    <source>
        <strain evidence="8">MST-FP2251</strain>
    </source>
</reference>
<dbReference type="GO" id="GO:0016020">
    <property type="term" value="C:membrane"/>
    <property type="evidence" value="ECO:0007669"/>
    <property type="project" value="UniProtKB-SubCell"/>
</dbReference>
<sequence length="464" mass="49494">MPPPSPTQWGHKWRSSPFFIVASMAMALYTDPECFLYAFIVPILPYIVETRLGVDASLTQRISFSLLGLSALTSLICSPMIAAYADGLSSKRGILLVSLGVAIVGSGVLALATSGALSRFIQAVSAAFIWVVGYATIAENVPAAHIGKVYGIISLVVGVGTSGGPILAGMLFEWGGYWVAWASSFVMLAVDMGLRGLMLERNKRDNGPLPQDSGYELETEPFLSDDTTTVDEIKGLQFYRYVLCHRRLVGGIIAYMTSSLLVASFDATLPLHVRDVFGWGTSASGVMFLALQGPGVISSPLVGWLKDRVGSRWPTAIAFLGSAPFVWLLGVPGDDRFPWANVGSRGETIYTIGAVVIGSVFSLSNGVGPIEATTTVDEIEANHPGIFGRNGGYSRALAITNMSWTLGSLVGPVLSGQLVESVGYYEMCGVMAFLLLLTGASAVICLDSKIQLQGTRPRSKEERR</sequence>
<gene>
    <name evidence="8" type="ORF">FE257_010341</name>
</gene>
<keyword evidence="4 6" id="KW-1133">Transmembrane helix</keyword>
<keyword evidence="2" id="KW-0813">Transport</keyword>
<name>A0AAD4CIU2_ASPNN</name>
<accession>A0AAD4CIU2</accession>
<evidence type="ECO:0000256" key="3">
    <source>
        <dbReference type="ARBA" id="ARBA00022692"/>
    </source>
</evidence>
<evidence type="ECO:0000313" key="9">
    <source>
        <dbReference type="Proteomes" id="UP001194746"/>
    </source>
</evidence>
<evidence type="ECO:0000256" key="1">
    <source>
        <dbReference type="ARBA" id="ARBA00004141"/>
    </source>
</evidence>
<evidence type="ECO:0000259" key="7">
    <source>
        <dbReference type="PROSITE" id="PS50850"/>
    </source>
</evidence>
<dbReference type="Gene3D" id="1.20.1250.20">
    <property type="entry name" value="MFS general substrate transporter like domains"/>
    <property type="match status" value="2"/>
</dbReference>
<dbReference type="PANTHER" id="PTHR23506">
    <property type="entry name" value="GH10249P"/>
    <property type="match status" value="1"/>
</dbReference>
<organism evidence="8 9">
    <name type="scientific">Aspergillus nanangensis</name>
    <dbReference type="NCBI Taxonomy" id="2582783"/>
    <lineage>
        <taxon>Eukaryota</taxon>
        <taxon>Fungi</taxon>
        <taxon>Dikarya</taxon>
        <taxon>Ascomycota</taxon>
        <taxon>Pezizomycotina</taxon>
        <taxon>Eurotiomycetes</taxon>
        <taxon>Eurotiomycetidae</taxon>
        <taxon>Eurotiales</taxon>
        <taxon>Aspergillaceae</taxon>
        <taxon>Aspergillus</taxon>
        <taxon>Aspergillus subgen. Circumdati</taxon>
    </lineage>
</organism>
<dbReference type="PANTHER" id="PTHR23506:SF35">
    <property type="entry name" value="MAJOR FACILITATOR SUPERFAMILY (MFS) PROFILE DOMAIN-CONTAINING PROTEIN-RELATED"/>
    <property type="match status" value="1"/>
</dbReference>
<dbReference type="InterPro" id="IPR036259">
    <property type="entry name" value="MFS_trans_sf"/>
</dbReference>
<dbReference type="InterPro" id="IPR011701">
    <property type="entry name" value="MFS"/>
</dbReference>
<dbReference type="PROSITE" id="PS50850">
    <property type="entry name" value="MFS"/>
    <property type="match status" value="1"/>
</dbReference>
<evidence type="ECO:0000256" key="4">
    <source>
        <dbReference type="ARBA" id="ARBA00022989"/>
    </source>
</evidence>
<feature type="transmembrane region" description="Helical" evidence="6">
    <location>
        <begin position="248"/>
        <end position="265"/>
    </location>
</feature>
<dbReference type="InterPro" id="IPR020846">
    <property type="entry name" value="MFS_dom"/>
</dbReference>
<dbReference type="Proteomes" id="UP001194746">
    <property type="component" value="Unassembled WGS sequence"/>
</dbReference>
<reference evidence="8" key="1">
    <citation type="journal article" date="2019" name="Beilstein J. Org. Chem.">
        <title>Nanangenines: drimane sesquiterpenoids as the dominant metabolite cohort of a novel Australian fungus, Aspergillus nanangensis.</title>
        <authorList>
            <person name="Lacey H.J."/>
            <person name="Gilchrist C.L.M."/>
            <person name="Crombie A."/>
            <person name="Kalaitzis J.A."/>
            <person name="Vuong D."/>
            <person name="Rutledge P.J."/>
            <person name="Turner P."/>
            <person name="Pitt J.I."/>
            <person name="Lacey E."/>
            <person name="Chooi Y.H."/>
            <person name="Piggott A.M."/>
        </authorList>
    </citation>
    <scope>NUCLEOTIDE SEQUENCE</scope>
    <source>
        <strain evidence="8">MST-FP2251</strain>
    </source>
</reference>
<evidence type="ECO:0000256" key="5">
    <source>
        <dbReference type="ARBA" id="ARBA00023136"/>
    </source>
</evidence>
<keyword evidence="3 6" id="KW-0812">Transmembrane</keyword>
<feature type="transmembrane region" description="Helical" evidence="6">
    <location>
        <begin position="64"/>
        <end position="85"/>
    </location>
</feature>
<feature type="transmembrane region" description="Helical" evidence="6">
    <location>
        <begin position="285"/>
        <end position="305"/>
    </location>
</feature>
<feature type="transmembrane region" description="Helical" evidence="6">
    <location>
        <begin position="178"/>
        <end position="194"/>
    </location>
</feature>
<dbReference type="SUPFAM" id="SSF103473">
    <property type="entry name" value="MFS general substrate transporter"/>
    <property type="match status" value="1"/>
</dbReference>
<dbReference type="CDD" id="cd17325">
    <property type="entry name" value="MFS_MdtG_SLC18_like"/>
    <property type="match status" value="1"/>
</dbReference>
<keyword evidence="5 6" id="KW-0472">Membrane</keyword>
<comment type="caution">
    <text evidence="8">The sequence shown here is derived from an EMBL/GenBank/DDBJ whole genome shotgun (WGS) entry which is preliminary data.</text>
</comment>
<protein>
    <recommendedName>
        <fullName evidence="7">Major facilitator superfamily (MFS) profile domain-containing protein</fullName>
    </recommendedName>
</protein>